<dbReference type="Proteomes" id="UP000481043">
    <property type="component" value="Unassembled WGS sequence"/>
</dbReference>
<dbReference type="RefSeq" id="WP_163178202.1">
    <property type="nucleotide sequence ID" value="NZ_JAAIWM010000001.1"/>
</dbReference>
<gene>
    <name evidence="2" type="ORF">G4D63_04800</name>
</gene>
<comment type="caution">
    <text evidence="2">The sequence shown here is derived from an EMBL/GenBank/DDBJ whole genome shotgun (WGS) entry which is preliminary data.</text>
</comment>
<dbReference type="EMBL" id="JAAIWM010000001">
    <property type="protein sequence ID" value="NEY71059.1"/>
    <property type="molecule type" value="Genomic_DNA"/>
</dbReference>
<accession>A0A6M0Q5I9</accession>
<keyword evidence="1" id="KW-0472">Membrane</keyword>
<reference evidence="2 3" key="1">
    <citation type="submission" date="2020-02" db="EMBL/GenBank/DDBJ databases">
        <title>Bacillus aquiflavi sp. nov., isolated from yellow water of strong flavor Chinese baijiu in Yibin region of China.</title>
        <authorList>
            <person name="Xie J."/>
        </authorList>
    </citation>
    <scope>NUCLEOTIDE SEQUENCE [LARGE SCALE GENOMIC DNA]</scope>
    <source>
        <strain evidence="2 3">SA4</strain>
    </source>
</reference>
<sequence>MSLENIRLTSAELSDTYNTYINDSVSFCLFSHFLEVAEDTEVIPLIEEVLTSSKTHIEQLEDLFTKEGIAIPVGFPIEEHLRPNTPRLFHDTFVLEVIMHLSKFGIASYGAAVSMSARADIRKMFIDYTNQAMQLHDKAKELMQSKGILIRPPYITYMKKIEIVQKQSFIAGFFGKRKSLLAVEISHLFTSAVNNEIGKSLLIGFAQTAQDPEIREYFSHGIKMSKSILSDIHETFTESDLPYSMTWDANVTDSTEAVFSDRFMMMLVNTISALGISMYGAALGASMRKDLLLLYGSFISKAGTFAEDGVNLLIEKGWLEQPPQSEDRDDLITKSEK</sequence>
<keyword evidence="3" id="KW-1185">Reference proteome</keyword>
<evidence type="ECO:0000313" key="3">
    <source>
        <dbReference type="Proteomes" id="UP000481043"/>
    </source>
</evidence>
<feature type="transmembrane region" description="Helical" evidence="1">
    <location>
        <begin position="263"/>
        <end position="285"/>
    </location>
</feature>
<keyword evidence="1" id="KW-0812">Transmembrane</keyword>
<dbReference type="Pfam" id="PF11553">
    <property type="entry name" value="DUF3231"/>
    <property type="match status" value="2"/>
</dbReference>
<keyword evidence="1" id="KW-1133">Transmembrane helix</keyword>
<evidence type="ECO:0000313" key="2">
    <source>
        <dbReference type="EMBL" id="NEY71059.1"/>
    </source>
</evidence>
<proteinExistence type="predicted"/>
<dbReference type="Gene3D" id="1.20.1260.10">
    <property type="match status" value="2"/>
</dbReference>
<evidence type="ECO:0000256" key="1">
    <source>
        <dbReference type="SAM" id="Phobius"/>
    </source>
</evidence>
<dbReference type="AlphaFoldDB" id="A0A6M0Q5I9"/>
<organism evidence="2 3">
    <name type="scientific">Bacillus mesophilus</name>
    <dbReference type="NCBI Taxonomy" id="1808955"/>
    <lineage>
        <taxon>Bacteria</taxon>
        <taxon>Bacillati</taxon>
        <taxon>Bacillota</taxon>
        <taxon>Bacilli</taxon>
        <taxon>Bacillales</taxon>
        <taxon>Bacillaceae</taxon>
        <taxon>Bacillus</taxon>
    </lineage>
</organism>
<protein>
    <submittedName>
        <fullName evidence="2">DUF3231 family protein</fullName>
    </submittedName>
</protein>
<dbReference type="InterPro" id="IPR012347">
    <property type="entry name" value="Ferritin-like"/>
</dbReference>
<dbReference type="InterPro" id="IPR021617">
    <property type="entry name" value="DUF3231"/>
</dbReference>
<name>A0A6M0Q5I9_9BACI</name>